<dbReference type="PANTHER" id="PTHR23508">
    <property type="entry name" value="CARBOXYLIC ACID TRANSPORTER PROTEIN HOMOLOG"/>
    <property type="match status" value="1"/>
</dbReference>
<dbReference type="Gene3D" id="1.20.1250.20">
    <property type="entry name" value="MFS general substrate transporter like domains"/>
    <property type="match status" value="1"/>
</dbReference>
<keyword evidence="3 5" id="KW-1133">Transmembrane helix</keyword>
<evidence type="ECO:0000259" key="6">
    <source>
        <dbReference type="PROSITE" id="PS50850"/>
    </source>
</evidence>
<evidence type="ECO:0000256" key="1">
    <source>
        <dbReference type="ARBA" id="ARBA00004651"/>
    </source>
</evidence>
<feature type="transmembrane region" description="Helical" evidence="5">
    <location>
        <begin position="318"/>
        <end position="337"/>
    </location>
</feature>
<feature type="transmembrane region" description="Helical" evidence="5">
    <location>
        <begin position="37"/>
        <end position="58"/>
    </location>
</feature>
<feature type="transmembrane region" description="Helical" evidence="5">
    <location>
        <begin position="279"/>
        <end position="298"/>
    </location>
</feature>
<evidence type="ECO:0000256" key="3">
    <source>
        <dbReference type="ARBA" id="ARBA00022989"/>
    </source>
</evidence>
<feature type="domain" description="Major facilitator superfamily (MFS) profile" evidence="6">
    <location>
        <begin position="37"/>
        <end position="467"/>
    </location>
</feature>
<evidence type="ECO:0000256" key="2">
    <source>
        <dbReference type="ARBA" id="ARBA00022692"/>
    </source>
</evidence>
<dbReference type="Proteomes" id="UP000287519">
    <property type="component" value="Unassembled WGS sequence"/>
</dbReference>
<evidence type="ECO:0000313" key="8">
    <source>
        <dbReference type="Proteomes" id="UP000287519"/>
    </source>
</evidence>
<feature type="transmembrane region" description="Helical" evidence="5">
    <location>
        <begin position="441"/>
        <end position="462"/>
    </location>
</feature>
<comment type="caution">
    <text evidence="7">The sequence shown here is derived from an EMBL/GenBank/DDBJ whole genome shotgun (WGS) entry which is preliminary data.</text>
</comment>
<feature type="transmembrane region" description="Helical" evidence="5">
    <location>
        <begin position="344"/>
        <end position="364"/>
    </location>
</feature>
<evidence type="ECO:0000313" key="7">
    <source>
        <dbReference type="EMBL" id="GCE44838.1"/>
    </source>
</evidence>
<dbReference type="InterPro" id="IPR020846">
    <property type="entry name" value="MFS_dom"/>
</dbReference>
<dbReference type="PROSITE" id="PS50850">
    <property type="entry name" value="MFS"/>
    <property type="match status" value="1"/>
</dbReference>
<reference evidence="7 8" key="1">
    <citation type="submission" date="2018-11" db="EMBL/GenBank/DDBJ databases">
        <title>Microbial catabolism of amino acid.</title>
        <authorList>
            <person name="Hibi M."/>
            <person name="Ogawa J."/>
        </authorList>
    </citation>
    <scope>NUCLEOTIDE SEQUENCE [LARGE SCALE GENOMIC DNA]</scope>
    <source>
        <strain evidence="7 8">C31-06</strain>
    </source>
</reference>
<feature type="transmembrane region" description="Helical" evidence="5">
    <location>
        <begin position="161"/>
        <end position="187"/>
    </location>
</feature>
<dbReference type="Pfam" id="PF07690">
    <property type="entry name" value="MFS_1"/>
    <property type="match status" value="1"/>
</dbReference>
<accession>A0A402CMU1</accession>
<name>A0A402CMU1_RHOWR</name>
<dbReference type="PANTHER" id="PTHR23508:SF10">
    <property type="entry name" value="CARBOXYLIC ACID TRANSPORTER PROTEIN HOMOLOG"/>
    <property type="match status" value="1"/>
</dbReference>
<dbReference type="GO" id="GO:0005886">
    <property type="term" value="C:plasma membrane"/>
    <property type="evidence" value="ECO:0007669"/>
    <property type="project" value="UniProtKB-SubCell"/>
</dbReference>
<dbReference type="AlphaFoldDB" id="A0A402CMU1"/>
<evidence type="ECO:0000256" key="4">
    <source>
        <dbReference type="ARBA" id="ARBA00023136"/>
    </source>
</evidence>
<dbReference type="GO" id="GO:0046943">
    <property type="term" value="F:carboxylic acid transmembrane transporter activity"/>
    <property type="evidence" value="ECO:0007669"/>
    <property type="project" value="TreeGrafter"/>
</dbReference>
<sequence length="488" mass="50790">MRSLTTTRTRKLTSLSSIDLVPAFLGRQQTCGRHVRILALVAALIMLDGVDLQLLALTTPLIVDDWEIDAAVMAPALTAALVGMAVGTLVGGWLEDRLGRRRVILFSATFFGIMTLATSQAWDVTALTGIRFLAGCGFGAVTPNIYSLSGEIFPAGLRARVMGLLAVGIPLGGVIGAGIALVAIGPLGWRGCFVLVGVITIAVVTAAWRGLPESPSYYFMSGSVEKAVSTLHRITGRSADEIRTLADAVAVEVHDGTTATDGYNETDDGGIFGSRSLRLTVGASISFFALFFITYGFLNWQPALLESAGLALDTVLQASLVLNVMSTVGGLLVAVGLDRIGSRVTIISGAVVAAGVLASMPMLISVAVDGSGGGEIALFVSIAAIGFIIGYVGATLYANVAVGYPIRFRSSGVGFAAAVARSAGIVVTFTGGFLLSAATSGVMFFVTLVAMSVFSVIGALINNRQIVPFRRRLPDSRAARHRDARALE</sequence>
<dbReference type="EMBL" id="BHYM01000110">
    <property type="protein sequence ID" value="GCE44838.1"/>
    <property type="molecule type" value="Genomic_DNA"/>
</dbReference>
<gene>
    <name evidence="7" type="ORF">Rhow_000464</name>
</gene>
<feature type="transmembrane region" description="Helical" evidence="5">
    <location>
        <begin position="376"/>
        <end position="400"/>
    </location>
</feature>
<dbReference type="InterPro" id="IPR011701">
    <property type="entry name" value="MFS"/>
</dbReference>
<feature type="transmembrane region" description="Helical" evidence="5">
    <location>
        <begin position="70"/>
        <end position="91"/>
    </location>
</feature>
<evidence type="ECO:0000256" key="5">
    <source>
        <dbReference type="SAM" id="Phobius"/>
    </source>
</evidence>
<dbReference type="SUPFAM" id="SSF103473">
    <property type="entry name" value="MFS general substrate transporter"/>
    <property type="match status" value="1"/>
</dbReference>
<dbReference type="InterPro" id="IPR036259">
    <property type="entry name" value="MFS_trans_sf"/>
</dbReference>
<proteinExistence type="predicted"/>
<feature type="transmembrane region" description="Helical" evidence="5">
    <location>
        <begin position="193"/>
        <end position="211"/>
    </location>
</feature>
<feature type="transmembrane region" description="Helical" evidence="5">
    <location>
        <begin position="103"/>
        <end position="122"/>
    </location>
</feature>
<keyword evidence="2 5" id="KW-0812">Transmembrane</keyword>
<feature type="transmembrane region" description="Helical" evidence="5">
    <location>
        <begin position="128"/>
        <end position="149"/>
    </location>
</feature>
<feature type="transmembrane region" description="Helical" evidence="5">
    <location>
        <begin position="412"/>
        <end position="435"/>
    </location>
</feature>
<protein>
    <submittedName>
        <fullName evidence="7">4-hydroxybenzoate transporter</fullName>
    </submittedName>
</protein>
<organism evidence="7 8">
    <name type="scientific">Rhodococcus wratislaviensis</name>
    <name type="common">Tsukamurella wratislaviensis</name>
    <dbReference type="NCBI Taxonomy" id="44752"/>
    <lineage>
        <taxon>Bacteria</taxon>
        <taxon>Bacillati</taxon>
        <taxon>Actinomycetota</taxon>
        <taxon>Actinomycetes</taxon>
        <taxon>Mycobacteriales</taxon>
        <taxon>Nocardiaceae</taxon>
        <taxon>Rhodococcus</taxon>
    </lineage>
</organism>
<keyword evidence="4 5" id="KW-0472">Membrane</keyword>
<comment type="subcellular location">
    <subcellularLocation>
        <location evidence="1">Cell membrane</location>
        <topology evidence="1">Multi-pass membrane protein</topology>
    </subcellularLocation>
</comment>
<keyword evidence="8" id="KW-1185">Reference proteome</keyword>